<keyword evidence="3" id="KW-0648">Protein biosynthesis</keyword>
<keyword evidence="1" id="KW-0963">Cytoplasm</keyword>
<dbReference type="Gene3D" id="3.40.50.800">
    <property type="entry name" value="Anticodon-binding domain"/>
    <property type="match status" value="1"/>
</dbReference>
<evidence type="ECO:0000313" key="7">
    <source>
        <dbReference type="Proteomes" id="UP000824037"/>
    </source>
</evidence>
<evidence type="ECO:0000313" key="6">
    <source>
        <dbReference type="EMBL" id="HIZ35000.1"/>
    </source>
</evidence>
<dbReference type="EMBL" id="DXBY01000070">
    <property type="protein sequence ID" value="HIZ35000.1"/>
    <property type="molecule type" value="Genomic_DNA"/>
</dbReference>
<organism evidence="6 7">
    <name type="scientific">Candidatus Ruania gallistercoris</name>
    <dbReference type="NCBI Taxonomy" id="2838746"/>
    <lineage>
        <taxon>Bacteria</taxon>
        <taxon>Bacillati</taxon>
        <taxon>Actinomycetota</taxon>
        <taxon>Actinomycetes</taxon>
        <taxon>Micrococcales</taxon>
        <taxon>Ruaniaceae</taxon>
        <taxon>Ruania</taxon>
    </lineage>
</organism>
<dbReference type="Pfam" id="PF03129">
    <property type="entry name" value="HGTP_anticodon"/>
    <property type="match status" value="1"/>
</dbReference>
<evidence type="ECO:0000259" key="5">
    <source>
        <dbReference type="Pfam" id="PF03129"/>
    </source>
</evidence>
<name>A0A9D2J2Y0_9MICO</name>
<evidence type="ECO:0000256" key="4">
    <source>
        <dbReference type="ARBA" id="ARBA00023146"/>
    </source>
</evidence>
<dbReference type="AlphaFoldDB" id="A0A9D2J2Y0"/>
<feature type="domain" description="Anticodon-binding" evidence="5">
    <location>
        <begin position="4"/>
        <end position="77"/>
    </location>
</feature>
<sequence>YLGEVVQRLQAAGVRAELDNSDDRFNKKIRTATKQKVPFVLIAGGEDAEAGAVSFRYRDGSQRNAVPIQEAIGIITEAISSRVQV</sequence>
<reference evidence="6" key="1">
    <citation type="journal article" date="2021" name="PeerJ">
        <title>Extensive microbial diversity within the chicken gut microbiome revealed by metagenomics and culture.</title>
        <authorList>
            <person name="Gilroy R."/>
            <person name="Ravi A."/>
            <person name="Getino M."/>
            <person name="Pursley I."/>
            <person name="Horton D.L."/>
            <person name="Alikhan N.F."/>
            <person name="Baker D."/>
            <person name="Gharbi K."/>
            <person name="Hall N."/>
            <person name="Watson M."/>
            <person name="Adriaenssens E.M."/>
            <person name="Foster-Nyarko E."/>
            <person name="Jarju S."/>
            <person name="Secka A."/>
            <person name="Antonio M."/>
            <person name="Oren A."/>
            <person name="Chaudhuri R.R."/>
            <person name="La Ragione R."/>
            <person name="Hildebrand F."/>
            <person name="Pallen M.J."/>
        </authorList>
    </citation>
    <scope>NUCLEOTIDE SEQUENCE</scope>
    <source>
        <strain evidence="6">ChiGjej4B4-7305</strain>
    </source>
</reference>
<dbReference type="PANTHER" id="PTHR11451">
    <property type="entry name" value="THREONINE-TRNA LIGASE"/>
    <property type="match status" value="1"/>
</dbReference>
<comment type="caution">
    <text evidence="6">The sequence shown here is derived from an EMBL/GenBank/DDBJ whole genome shotgun (WGS) entry which is preliminary data.</text>
</comment>
<evidence type="ECO:0000256" key="3">
    <source>
        <dbReference type="ARBA" id="ARBA00022917"/>
    </source>
</evidence>
<gene>
    <name evidence="6" type="primary">thrS</name>
    <name evidence="6" type="ORF">H9815_04415</name>
</gene>
<reference evidence="6" key="2">
    <citation type="submission" date="2021-04" db="EMBL/GenBank/DDBJ databases">
        <authorList>
            <person name="Gilroy R."/>
        </authorList>
    </citation>
    <scope>NUCLEOTIDE SEQUENCE</scope>
    <source>
        <strain evidence="6">ChiGjej4B4-7305</strain>
    </source>
</reference>
<dbReference type="EC" id="6.1.1.3" evidence="6"/>
<feature type="non-terminal residue" evidence="6">
    <location>
        <position position="1"/>
    </location>
</feature>
<dbReference type="GO" id="GO:0004829">
    <property type="term" value="F:threonine-tRNA ligase activity"/>
    <property type="evidence" value="ECO:0007669"/>
    <property type="project" value="UniProtKB-EC"/>
</dbReference>
<evidence type="ECO:0000256" key="2">
    <source>
        <dbReference type="ARBA" id="ARBA00022840"/>
    </source>
</evidence>
<keyword evidence="2" id="KW-0547">Nucleotide-binding</keyword>
<keyword evidence="2" id="KW-0067">ATP-binding</keyword>
<dbReference type="GO" id="GO:0005524">
    <property type="term" value="F:ATP binding"/>
    <property type="evidence" value="ECO:0007669"/>
    <property type="project" value="UniProtKB-KW"/>
</dbReference>
<dbReference type="PANTHER" id="PTHR11451:SF44">
    <property type="entry name" value="THREONINE--TRNA LIGASE, CHLOROPLASTIC_MITOCHONDRIAL 2"/>
    <property type="match status" value="1"/>
</dbReference>
<dbReference type="GO" id="GO:0006435">
    <property type="term" value="P:threonyl-tRNA aminoacylation"/>
    <property type="evidence" value="ECO:0007669"/>
    <property type="project" value="TreeGrafter"/>
</dbReference>
<evidence type="ECO:0000256" key="1">
    <source>
        <dbReference type="ARBA" id="ARBA00022490"/>
    </source>
</evidence>
<accession>A0A9D2J2Y0</accession>
<keyword evidence="4" id="KW-0030">Aminoacyl-tRNA synthetase</keyword>
<keyword evidence="6" id="KW-0436">Ligase</keyword>
<protein>
    <submittedName>
        <fullName evidence="6">Threonine--tRNA ligase</fullName>
        <ecNumber evidence="6">6.1.1.3</ecNumber>
    </submittedName>
</protein>
<dbReference type="SUPFAM" id="SSF52954">
    <property type="entry name" value="Class II aaRS ABD-related"/>
    <property type="match status" value="1"/>
</dbReference>
<dbReference type="InterPro" id="IPR004154">
    <property type="entry name" value="Anticodon-bd"/>
</dbReference>
<dbReference type="Proteomes" id="UP000824037">
    <property type="component" value="Unassembled WGS sequence"/>
</dbReference>
<proteinExistence type="predicted"/>
<dbReference type="InterPro" id="IPR036621">
    <property type="entry name" value="Anticodon-bd_dom_sf"/>
</dbReference>